<feature type="transmembrane region" description="Helical" evidence="6">
    <location>
        <begin position="120"/>
        <end position="138"/>
    </location>
</feature>
<feature type="transmembrane region" description="Helical" evidence="6">
    <location>
        <begin position="347"/>
        <end position="366"/>
    </location>
</feature>
<sequence>MSTTTTPKTKLLSHSLLWFGAALSIAEIFTGTLFAPLGFSQGLWAIILGHLIGGCLFFLAGLIGAQTERSAMETVRIGFGHTGASGFALANVLQLIGWTTVMIITGAAATDAIYPLSTTIWSLIIGGLIILWLLLGFTNLTRLNLVAVTLLFILTVWLSFIIFDPQSVIATTLQLNDEQTLSFGAAVELATAMPLSWLPLVSDYTRHAERPVAATILSTITYTIVSIWMYVIGLGSALYAGETDIAAVMLKTGLGLWPLLIIIFATVTTTYLDAFSAGVSAISIWPQLSEKTTAIIFTIIGIILAIFIPMTEYENFLFLIGSVFTPMIAILFTQYFLLKQDASGRKFYLPNLVLWLLGFILYRNVLTYETPLGTTFPVMITIACLTYIVGKWLTPISKKVNN</sequence>
<comment type="subcellular location">
    <subcellularLocation>
        <location evidence="1">Membrane</location>
        <topology evidence="1">Multi-pass membrane protein</topology>
    </subcellularLocation>
</comment>
<organism evidence="7 8">
    <name type="scientific">Veillonella criceti</name>
    <dbReference type="NCBI Taxonomy" id="103891"/>
    <lineage>
        <taxon>Bacteria</taxon>
        <taxon>Bacillati</taxon>
        <taxon>Bacillota</taxon>
        <taxon>Negativicutes</taxon>
        <taxon>Veillonellales</taxon>
        <taxon>Veillonellaceae</taxon>
        <taxon>Veillonella</taxon>
    </lineage>
</organism>
<dbReference type="OrthoDB" id="9780088at2"/>
<protein>
    <submittedName>
        <fullName evidence="7">Cytosine permease</fullName>
    </submittedName>
</protein>
<dbReference type="AlphaFoldDB" id="A0A380NNI4"/>
<dbReference type="GO" id="GO:0005886">
    <property type="term" value="C:plasma membrane"/>
    <property type="evidence" value="ECO:0007669"/>
    <property type="project" value="TreeGrafter"/>
</dbReference>
<accession>A0A380NNI4</accession>
<feature type="transmembrane region" description="Helical" evidence="6">
    <location>
        <begin position="372"/>
        <end position="390"/>
    </location>
</feature>
<evidence type="ECO:0000256" key="3">
    <source>
        <dbReference type="ARBA" id="ARBA00022692"/>
    </source>
</evidence>
<evidence type="ECO:0000313" key="7">
    <source>
        <dbReference type="EMBL" id="SUP44236.1"/>
    </source>
</evidence>
<keyword evidence="4 6" id="KW-1133">Transmembrane helix</keyword>
<gene>
    <name evidence="7" type="primary">codB</name>
    <name evidence="7" type="ORF">NCTC12020_01569</name>
</gene>
<name>A0A380NNI4_9FIRM</name>
<evidence type="ECO:0000256" key="1">
    <source>
        <dbReference type="ARBA" id="ARBA00004141"/>
    </source>
</evidence>
<keyword evidence="8" id="KW-1185">Reference proteome</keyword>
<feature type="transmembrane region" description="Helical" evidence="6">
    <location>
        <begin position="259"/>
        <end position="285"/>
    </location>
</feature>
<dbReference type="PANTHER" id="PTHR30569:SF0">
    <property type="entry name" value="CYTOSINE PERMEASE"/>
    <property type="match status" value="1"/>
</dbReference>
<comment type="similarity">
    <text evidence="2">Belongs to the purine-cytosine permease (2.A.39) family.</text>
</comment>
<dbReference type="GO" id="GO:0015209">
    <property type="term" value="F:cytosine transmembrane transporter activity"/>
    <property type="evidence" value="ECO:0007669"/>
    <property type="project" value="InterPro"/>
</dbReference>
<dbReference type="Pfam" id="PF02133">
    <property type="entry name" value="Transp_cyt_pur"/>
    <property type="match status" value="1"/>
</dbReference>
<feature type="transmembrane region" description="Helical" evidence="6">
    <location>
        <begin position="316"/>
        <end position="338"/>
    </location>
</feature>
<dbReference type="InterPro" id="IPR012732">
    <property type="entry name" value="Thia_CytX"/>
</dbReference>
<proteinExistence type="inferred from homology"/>
<dbReference type="PANTHER" id="PTHR30569">
    <property type="entry name" value="CYTOSINE TRANSPORTER CODB"/>
    <property type="match status" value="1"/>
</dbReference>
<evidence type="ECO:0000256" key="4">
    <source>
        <dbReference type="ARBA" id="ARBA00022989"/>
    </source>
</evidence>
<feature type="transmembrane region" description="Helical" evidence="6">
    <location>
        <begin position="212"/>
        <end position="239"/>
    </location>
</feature>
<evidence type="ECO:0000256" key="6">
    <source>
        <dbReference type="SAM" id="Phobius"/>
    </source>
</evidence>
<feature type="transmembrane region" description="Helical" evidence="6">
    <location>
        <begin position="145"/>
        <end position="163"/>
    </location>
</feature>
<reference evidence="7 8" key="1">
    <citation type="submission" date="2018-06" db="EMBL/GenBank/DDBJ databases">
        <authorList>
            <consortium name="Pathogen Informatics"/>
            <person name="Doyle S."/>
        </authorList>
    </citation>
    <scope>NUCLEOTIDE SEQUENCE [LARGE SCALE GENOMIC DNA]</scope>
    <source>
        <strain evidence="7 8">NCTC12020</strain>
    </source>
</reference>
<feature type="transmembrane region" description="Helical" evidence="6">
    <location>
        <begin position="86"/>
        <end position="108"/>
    </location>
</feature>
<evidence type="ECO:0000313" key="8">
    <source>
        <dbReference type="Proteomes" id="UP000255367"/>
    </source>
</evidence>
<dbReference type="Gene3D" id="1.10.4160.10">
    <property type="entry name" value="Hydantoin permease"/>
    <property type="match status" value="1"/>
</dbReference>
<feature type="transmembrane region" description="Helical" evidence="6">
    <location>
        <begin position="292"/>
        <end position="310"/>
    </location>
</feature>
<dbReference type="InterPro" id="IPR001248">
    <property type="entry name" value="Pur-cyt_permease"/>
</dbReference>
<evidence type="ECO:0000256" key="5">
    <source>
        <dbReference type="ARBA" id="ARBA00023136"/>
    </source>
</evidence>
<keyword evidence="3 6" id="KW-0812">Transmembrane</keyword>
<feature type="transmembrane region" description="Helical" evidence="6">
    <location>
        <begin position="42"/>
        <end position="65"/>
    </location>
</feature>
<dbReference type="RefSeq" id="WP_115310685.1">
    <property type="nucleotide sequence ID" value="NZ_UHIO01000001.1"/>
</dbReference>
<dbReference type="NCBIfam" id="TIGR02358">
    <property type="entry name" value="thia_cytX"/>
    <property type="match status" value="1"/>
</dbReference>
<evidence type="ECO:0000256" key="2">
    <source>
        <dbReference type="ARBA" id="ARBA00008974"/>
    </source>
</evidence>
<dbReference type="EMBL" id="UHIO01000001">
    <property type="protein sequence ID" value="SUP44236.1"/>
    <property type="molecule type" value="Genomic_DNA"/>
</dbReference>
<dbReference type="InterPro" id="IPR030191">
    <property type="entry name" value="CodB"/>
</dbReference>
<keyword evidence="5 6" id="KW-0472">Membrane</keyword>
<dbReference type="Proteomes" id="UP000255367">
    <property type="component" value="Unassembled WGS sequence"/>
</dbReference>